<keyword evidence="7" id="KW-0326">Glycosidase</keyword>
<evidence type="ECO:0000256" key="5">
    <source>
        <dbReference type="ARBA" id="ARBA00022729"/>
    </source>
</evidence>
<feature type="signal peptide" evidence="14">
    <location>
        <begin position="1"/>
        <end position="18"/>
    </location>
</feature>
<feature type="region of interest" description="Disordered" evidence="13">
    <location>
        <begin position="172"/>
        <end position="220"/>
    </location>
</feature>
<accession>A0A8H3J0M9</accession>
<dbReference type="OrthoDB" id="4082933at2759"/>
<dbReference type="AlphaFoldDB" id="A0A8H3J0M9"/>
<gene>
    <name evidence="15" type="ORF">HETSPECPRED_001100</name>
</gene>
<dbReference type="PANTHER" id="PTHR16631">
    <property type="entry name" value="GLUCAN 1,3-BETA-GLUCOSIDASE"/>
    <property type="match status" value="1"/>
</dbReference>
<reference evidence="15" key="1">
    <citation type="submission" date="2021-03" db="EMBL/GenBank/DDBJ databases">
        <authorList>
            <person name="Tagirdzhanova G."/>
        </authorList>
    </citation>
    <scope>NUCLEOTIDE SEQUENCE</scope>
</reference>
<evidence type="ECO:0000256" key="14">
    <source>
        <dbReference type="SAM" id="SignalP"/>
    </source>
</evidence>
<comment type="subcellular location">
    <subcellularLocation>
        <location evidence="1">Secreted</location>
        <location evidence="1">Cell wall</location>
    </subcellularLocation>
</comment>
<keyword evidence="16" id="KW-1185">Reference proteome</keyword>
<dbReference type="PANTHER" id="PTHR16631:SF24">
    <property type="entry name" value="FAMILY 17 GLUCOSIDASE SCW11-RELATED"/>
    <property type="match status" value="1"/>
</dbReference>
<feature type="region of interest" description="Disordered" evidence="13">
    <location>
        <begin position="92"/>
        <end position="158"/>
    </location>
</feature>
<evidence type="ECO:0000256" key="9">
    <source>
        <dbReference type="ARBA" id="ARBA00039284"/>
    </source>
</evidence>
<dbReference type="GO" id="GO:0071555">
    <property type="term" value="P:cell wall organization"/>
    <property type="evidence" value="ECO:0007669"/>
    <property type="project" value="TreeGrafter"/>
</dbReference>
<evidence type="ECO:0000256" key="4">
    <source>
        <dbReference type="ARBA" id="ARBA00022525"/>
    </source>
</evidence>
<dbReference type="Gene3D" id="3.20.20.80">
    <property type="entry name" value="Glycosidases"/>
    <property type="match status" value="2"/>
</dbReference>
<organism evidence="15 16">
    <name type="scientific">Heterodermia speciosa</name>
    <dbReference type="NCBI Taxonomy" id="116794"/>
    <lineage>
        <taxon>Eukaryota</taxon>
        <taxon>Fungi</taxon>
        <taxon>Dikarya</taxon>
        <taxon>Ascomycota</taxon>
        <taxon>Pezizomycotina</taxon>
        <taxon>Lecanoromycetes</taxon>
        <taxon>OSLEUM clade</taxon>
        <taxon>Lecanoromycetidae</taxon>
        <taxon>Caliciales</taxon>
        <taxon>Physciaceae</taxon>
        <taxon>Heterodermia</taxon>
    </lineage>
</organism>
<evidence type="ECO:0000256" key="12">
    <source>
        <dbReference type="ARBA" id="ARBA00042762"/>
    </source>
</evidence>
<sequence>MKASYTLAAAALLACATAAKPHHAHEAYHNQVRAPGVLEQRNVDNASCGCTTSYTTFYGEATLIQNIQSNTTTVQHLAISHVQITVQPVPATTATTESPIEVTSSTALPYTHTESSHLEPSSSSEIQAYSPHPSPSPSSETQAYSPHPSPSSSSIGTPIEVSYSITPYQSASSPAPYHASSPTSYQVPSSSPVSQPAAAHPSPKPKSKPKPAHSNPALGSSGSQWCMTYSPYTASGDCKPASAISSDIASIAAKGFSSIRLYSTDCSGLPTIGSAASTHGLNLILGIFISETGIPDAETQLHEITSWATTGGANWQTVELIVVGNEAVFNGYCTAPALAAFIHKAKSAFRAAGYAGPVTTTEPINVLQEHAATLCPALDVAAANIHPFFNADVAAEGAGPFVAKELALLESVCPGLEAYNLETGWPSAGEANGAACPGVEEQRTAVESIREHVGGRCAFFSFEDDLWKAEGEFAVERSWGCSQLFGD</sequence>
<dbReference type="GO" id="GO:0042973">
    <property type="term" value="F:glucan endo-1,3-beta-D-glucosidase activity"/>
    <property type="evidence" value="ECO:0007669"/>
    <property type="project" value="TreeGrafter"/>
</dbReference>
<evidence type="ECO:0000256" key="10">
    <source>
        <dbReference type="ARBA" id="ARBA00041495"/>
    </source>
</evidence>
<evidence type="ECO:0000256" key="2">
    <source>
        <dbReference type="ARBA" id="ARBA00008773"/>
    </source>
</evidence>
<dbReference type="GO" id="GO:0009986">
    <property type="term" value="C:cell surface"/>
    <property type="evidence" value="ECO:0007669"/>
    <property type="project" value="TreeGrafter"/>
</dbReference>
<keyword evidence="6" id="KW-0378">Hydrolase</keyword>
<evidence type="ECO:0000256" key="1">
    <source>
        <dbReference type="ARBA" id="ARBA00004191"/>
    </source>
</evidence>
<evidence type="ECO:0000256" key="11">
    <source>
        <dbReference type="ARBA" id="ARBA00041516"/>
    </source>
</evidence>
<dbReference type="InterPro" id="IPR017853">
    <property type="entry name" value="GH"/>
</dbReference>
<evidence type="ECO:0000256" key="7">
    <source>
        <dbReference type="ARBA" id="ARBA00023295"/>
    </source>
</evidence>
<protein>
    <recommendedName>
        <fullName evidence="9">Probable beta-glucosidase btgE</fullName>
    </recommendedName>
    <alternativeName>
        <fullName evidence="10">Beta-D-glucoside glucohydrolase btgE</fullName>
    </alternativeName>
    <alternativeName>
        <fullName evidence="12">Cellobiase btgE</fullName>
    </alternativeName>
    <alternativeName>
        <fullName evidence="11">Gentiobiase btgE</fullName>
    </alternativeName>
</protein>
<feature type="compositionally biased region" description="Low complexity" evidence="13">
    <location>
        <begin position="172"/>
        <end position="201"/>
    </location>
</feature>
<feature type="compositionally biased region" description="Polar residues" evidence="13">
    <location>
        <begin position="97"/>
        <end position="108"/>
    </location>
</feature>
<keyword evidence="5 14" id="KW-0732">Signal</keyword>
<evidence type="ECO:0000256" key="13">
    <source>
        <dbReference type="SAM" id="MobiDB-lite"/>
    </source>
</evidence>
<proteinExistence type="inferred from homology"/>
<dbReference type="SUPFAM" id="SSF51445">
    <property type="entry name" value="(Trans)glycosidases"/>
    <property type="match status" value="1"/>
</dbReference>
<keyword evidence="4" id="KW-0964">Secreted</keyword>
<dbReference type="Proteomes" id="UP000664521">
    <property type="component" value="Unassembled WGS sequence"/>
</dbReference>
<dbReference type="EMBL" id="CAJPDS010000114">
    <property type="protein sequence ID" value="CAF9938514.1"/>
    <property type="molecule type" value="Genomic_DNA"/>
</dbReference>
<evidence type="ECO:0000256" key="3">
    <source>
        <dbReference type="ARBA" id="ARBA00022512"/>
    </source>
</evidence>
<dbReference type="PROSITE" id="PS51257">
    <property type="entry name" value="PROKAR_LIPOPROTEIN"/>
    <property type="match status" value="1"/>
</dbReference>
<dbReference type="GO" id="GO:0009277">
    <property type="term" value="C:fungal-type cell wall"/>
    <property type="evidence" value="ECO:0007669"/>
    <property type="project" value="TreeGrafter"/>
</dbReference>
<dbReference type="GO" id="GO:0005576">
    <property type="term" value="C:extracellular region"/>
    <property type="evidence" value="ECO:0007669"/>
    <property type="project" value="TreeGrafter"/>
</dbReference>
<evidence type="ECO:0000256" key="6">
    <source>
        <dbReference type="ARBA" id="ARBA00022801"/>
    </source>
</evidence>
<evidence type="ECO:0000313" key="16">
    <source>
        <dbReference type="Proteomes" id="UP000664521"/>
    </source>
</evidence>
<comment type="caution">
    <text evidence="15">The sequence shown here is derived from an EMBL/GenBank/DDBJ whole genome shotgun (WGS) entry which is preliminary data.</text>
</comment>
<dbReference type="InterPro" id="IPR050732">
    <property type="entry name" value="Beta-glucan_modifiers"/>
</dbReference>
<evidence type="ECO:0000313" key="15">
    <source>
        <dbReference type="EMBL" id="CAF9938514.1"/>
    </source>
</evidence>
<name>A0A8H3J0M9_9LECA</name>
<feature type="chain" id="PRO_5034485283" description="Probable beta-glucosidase btgE" evidence="14">
    <location>
        <begin position="19"/>
        <end position="487"/>
    </location>
</feature>
<comment type="similarity">
    <text evidence="2">Belongs to the glycosyl hydrolase 17 family.</text>
</comment>
<keyword evidence="3" id="KW-0134">Cell wall</keyword>
<comment type="function">
    <text evidence="8">Beta-glucosidases are one of a number of cellulolytic enzymes involved in the degradation of cellulosic biomass. Catalyzes the last step releasing glucose from the inhibitory cellobiose.</text>
</comment>
<evidence type="ECO:0000256" key="8">
    <source>
        <dbReference type="ARBA" id="ARBA00024983"/>
    </source>
</evidence>